<evidence type="ECO:0000313" key="4">
    <source>
        <dbReference type="Proteomes" id="UP001589818"/>
    </source>
</evidence>
<dbReference type="Pfam" id="PF09581">
    <property type="entry name" value="Spore_III_AF"/>
    <property type="match status" value="1"/>
</dbReference>
<keyword evidence="4" id="KW-1185">Reference proteome</keyword>
<proteinExistence type="predicted"/>
<feature type="transmembrane region" description="Helical" evidence="2">
    <location>
        <begin position="6"/>
        <end position="25"/>
    </location>
</feature>
<evidence type="ECO:0000313" key="3">
    <source>
        <dbReference type="EMBL" id="MFC0395287.1"/>
    </source>
</evidence>
<sequence>MLAWLATWLKQIIAVVLLAGLIDLLLPNKTMQRYVRLVAGLIILLTLLSPIIRLLQGDFDTRLNASFENWLKAPPSKEFKMPTLEDIQRDADALRRKQEAAAAALTEKQLAAAMSEALERGTGLQVMSVSVRLEGDGKTEPASLQGVEVTLDSMEDNGAEVDPGASDHSPGGTDTDSKSAGTSATPDSNKEVQPVEPVDSVSVFVQVDPDDSDDADARQTADKGYSLVDGRTAEVIRRVLNEGWSVPPDLVRVRIATGDGSSTGRAS</sequence>
<feature type="compositionally biased region" description="Polar residues" evidence="1">
    <location>
        <begin position="172"/>
        <end position="187"/>
    </location>
</feature>
<keyword evidence="2" id="KW-0472">Membrane</keyword>
<dbReference type="NCBIfam" id="TIGR02896">
    <property type="entry name" value="spore_III_AF"/>
    <property type="match status" value="1"/>
</dbReference>
<name>A0ABV6JI94_9BACL</name>
<feature type="transmembrane region" description="Helical" evidence="2">
    <location>
        <begin position="37"/>
        <end position="55"/>
    </location>
</feature>
<gene>
    <name evidence="3" type="primary">spoIIIAF</name>
    <name evidence="3" type="ORF">ACFFJ8_28455</name>
</gene>
<reference evidence="3 4" key="1">
    <citation type="submission" date="2024-09" db="EMBL/GenBank/DDBJ databases">
        <authorList>
            <person name="Sun Q."/>
            <person name="Mori K."/>
        </authorList>
    </citation>
    <scope>NUCLEOTIDE SEQUENCE [LARGE SCALE GENOMIC DNA]</scope>
    <source>
        <strain evidence="3 4">CCM 4839</strain>
    </source>
</reference>
<dbReference type="InterPro" id="IPR014245">
    <property type="entry name" value="Spore_III_AF"/>
</dbReference>
<accession>A0ABV6JI94</accession>
<protein>
    <submittedName>
        <fullName evidence="3">Stage III sporulation protein AF</fullName>
    </submittedName>
</protein>
<dbReference type="EMBL" id="JBHLVF010000041">
    <property type="protein sequence ID" value="MFC0395287.1"/>
    <property type="molecule type" value="Genomic_DNA"/>
</dbReference>
<dbReference type="Proteomes" id="UP001589818">
    <property type="component" value="Unassembled WGS sequence"/>
</dbReference>
<keyword evidence="2" id="KW-1133">Transmembrane helix</keyword>
<evidence type="ECO:0000256" key="1">
    <source>
        <dbReference type="SAM" id="MobiDB-lite"/>
    </source>
</evidence>
<keyword evidence="2" id="KW-0812">Transmembrane</keyword>
<feature type="region of interest" description="Disordered" evidence="1">
    <location>
        <begin position="156"/>
        <end position="199"/>
    </location>
</feature>
<comment type="caution">
    <text evidence="3">The sequence shown here is derived from an EMBL/GenBank/DDBJ whole genome shotgun (WGS) entry which is preliminary data.</text>
</comment>
<organism evidence="3 4">
    <name type="scientific">Paenibacillus mendelii</name>
    <dbReference type="NCBI Taxonomy" id="206163"/>
    <lineage>
        <taxon>Bacteria</taxon>
        <taxon>Bacillati</taxon>
        <taxon>Bacillota</taxon>
        <taxon>Bacilli</taxon>
        <taxon>Bacillales</taxon>
        <taxon>Paenibacillaceae</taxon>
        <taxon>Paenibacillus</taxon>
    </lineage>
</organism>
<dbReference type="RefSeq" id="WP_204816407.1">
    <property type="nucleotide sequence ID" value="NZ_JANHOF010000001.1"/>
</dbReference>
<evidence type="ECO:0000256" key="2">
    <source>
        <dbReference type="SAM" id="Phobius"/>
    </source>
</evidence>